<protein>
    <submittedName>
        <fullName evidence="1">PxKF domain-containing protein</fullName>
    </submittedName>
</protein>
<keyword evidence="2" id="KW-1185">Reference proteome</keyword>
<name>A0ABV6RXY7_9GAMM</name>
<dbReference type="Proteomes" id="UP001589896">
    <property type="component" value="Unassembled WGS sequence"/>
</dbReference>
<gene>
    <name evidence="1" type="ORF">ACFFGH_28770</name>
</gene>
<dbReference type="NCBIfam" id="NF038114">
    <property type="entry name" value="rightmost"/>
    <property type="match status" value="1"/>
</dbReference>
<accession>A0ABV6RXY7</accession>
<sequence>MESTSRSRSALRRALVAVGVAVLAAGSLTLLPRADATADGPFWPYTRIAESARVRAGLSTVQPGDVAVIRFSLGSYRGSDIFVPGAPVSVEIGCASRTAMRENAVFDPTARGALDYDAKRDVYTFHWVTSATWADTCQRLRLQFADGSAHDVLVWFGEPFGVVAQAPLPR</sequence>
<proteinExistence type="predicted"/>
<dbReference type="RefSeq" id="WP_386675229.1">
    <property type="nucleotide sequence ID" value="NZ_JBHLTG010000009.1"/>
</dbReference>
<evidence type="ECO:0000313" key="1">
    <source>
        <dbReference type="EMBL" id="MFC0681845.1"/>
    </source>
</evidence>
<reference evidence="1 2" key="1">
    <citation type="submission" date="2024-09" db="EMBL/GenBank/DDBJ databases">
        <authorList>
            <person name="Sun Q."/>
            <person name="Mori K."/>
        </authorList>
    </citation>
    <scope>NUCLEOTIDE SEQUENCE [LARGE SCALE GENOMIC DNA]</scope>
    <source>
        <strain evidence="1 2">KCTC 23076</strain>
    </source>
</reference>
<organism evidence="1 2">
    <name type="scientific">Lysobacter korlensis</name>
    <dbReference type="NCBI Taxonomy" id="553636"/>
    <lineage>
        <taxon>Bacteria</taxon>
        <taxon>Pseudomonadati</taxon>
        <taxon>Pseudomonadota</taxon>
        <taxon>Gammaproteobacteria</taxon>
        <taxon>Lysobacterales</taxon>
        <taxon>Lysobacteraceae</taxon>
        <taxon>Lysobacter</taxon>
    </lineage>
</organism>
<comment type="caution">
    <text evidence="1">The sequence shown here is derived from an EMBL/GenBank/DDBJ whole genome shotgun (WGS) entry which is preliminary data.</text>
</comment>
<evidence type="ECO:0000313" key="2">
    <source>
        <dbReference type="Proteomes" id="UP001589896"/>
    </source>
</evidence>
<dbReference type="EMBL" id="JBHLTG010000009">
    <property type="protein sequence ID" value="MFC0681845.1"/>
    <property type="molecule type" value="Genomic_DNA"/>
</dbReference>